<sequence>MLETVEKHLEAVVVVALGLCCAIRRWRGFVYRHHPNGDAVQLQTPAGVFHVPGAVVFGVAHRLEKITGKVKRIGRPLRRRNCRHEWKVEASSLNNLARLIYGLSGLRDIRVGIEVAFECLIGVEGCESATTSRIVAQERFRNSSGKIEEDLENDAHKIYEGLNGGNDFKHREAYKILARESRWANLRVDGLNHAGNIPRNIARRTSDNSSLGNSSD</sequence>
<accession>A0A7J7M006</accession>
<name>A0A7J7M006_9MAGN</name>
<evidence type="ECO:0000313" key="1">
    <source>
        <dbReference type="EMBL" id="KAF6148134.1"/>
    </source>
</evidence>
<dbReference type="EMBL" id="JACGCM010001854">
    <property type="protein sequence ID" value="KAF6148134.1"/>
    <property type="molecule type" value="Genomic_DNA"/>
</dbReference>
<dbReference type="OrthoDB" id="696650at2759"/>
<keyword evidence="2" id="KW-1185">Reference proteome</keyword>
<dbReference type="AlphaFoldDB" id="A0A7J7M006"/>
<evidence type="ECO:0000313" key="2">
    <source>
        <dbReference type="Proteomes" id="UP000541444"/>
    </source>
</evidence>
<gene>
    <name evidence="1" type="ORF">GIB67_011909</name>
</gene>
<dbReference type="Proteomes" id="UP000541444">
    <property type="component" value="Unassembled WGS sequence"/>
</dbReference>
<organism evidence="1 2">
    <name type="scientific">Kingdonia uniflora</name>
    <dbReference type="NCBI Taxonomy" id="39325"/>
    <lineage>
        <taxon>Eukaryota</taxon>
        <taxon>Viridiplantae</taxon>
        <taxon>Streptophyta</taxon>
        <taxon>Embryophyta</taxon>
        <taxon>Tracheophyta</taxon>
        <taxon>Spermatophyta</taxon>
        <taxon>Magnoliopsida</taxon>
        <taxon>Ranunculales</taxon>
        <taxon>Circaeasteraceae</taxon>
        <taxon>Kingdonia</taxon>
    </lineage>
</organism>
<protein>
    <submittedName>
        <fullName evidence="1">Uncharacterized protein</fullName>
    </submittedName>
</protein>
<proteinExistence type="predicted"/>
<reference evidence="1 2" key="1">
    <citation type="journal article" date="2020" name="IScience">
        <title>Genome Sequencing of the Endangered Kingdonia uniflora (Circaeasteraceae, Ranunculales) Reveals Potential Mechanisms of Evolutionary Specialization.</title>
        <authorList>
            <person name="Sun Y."/>
            <person name="Deng T."/>
            <person name="Zhang A."/>
            <person name="Moore M.J."/>
            <person name="Landis J.B."/>
            <person name="Lin N."/>
            <person name="Zhang H."/>
            <person name="Zhang X."/>
            <person name="Huang J."/>
            <person name="Zhang X."/>
            <person name="Sun H."/>
            <person name="Wang H."/>
        </authorList>
    </citation>
    <scope>NUCLEOTIDE SEQUENCE [LARGE SCALE GENOMIC DNA]</scope>
    <source>
        <strain evidence="1">TB1705</strain>
        <tissue evidence="1">Leaf</tissue>
    </source>
</reference>
<comment type="caution">
    <text evidence="1">The sequence shown here is derived from an EMBL/GenBank/DDBJ whole genome shotgun (WGS) entry which is preliminary data.</text>
</comment>